<reference evidence="4" key="2">
    <citation type="submission" date="2012-11" db="EMBL/GenBank/DDBJ databases">
        <authorList>
            <person name="Kuo A."/>
            <person name="Curtis B.A."/>
            <person name="Tanifuji G."/>
            <person name="Burki F."/>
            <person name="Gruber A."/>
            <person name="Irimia M."/>
            <person name="Maruyama S."/>
            <person name="Arias M.C."/>
            <person name="Ball S.G."/>
            <person name="Gile G.H."/>
            <person name="Hirakawa Y."/>
            <person name="Hopkins J.F."/>
            <person name="Rensing S.A."/>
            <person name="Schmutz J."/>
            <person name="Symeonidi A."/>
            <person name="Elias M."/>
            <person name="Eveleigh R.J."/>
            <person name="Herman E.K."/>
            <person name="Klute M.J."/>
            <person name="Nakayama T."/>
            <person name="Obornik M."/>
            <person name="Reyes-Prieto A."/>
            <person name="Armbrust E.V."/>
            <person name="Aves S.J."/>
            <person name="Beiko R.G."/>
            <person name="Coutinho P."/>
            <person name="Dacks J.B."/>
            <person name="Durnford D.G."/>
            <person name="Fast N.M."/>
            <person name="Green B.R."/>
            <person name="Grisdale C."/>
            <person name="Hempe F."/>
            <person name="Henrissat B."/>
            <person name="Hoppner M.P."/>
            <person name="Ishida K.-I."/>
            <person name="Kim E."/>
            <person name="Koreny L."/>
            <person name="Kroth P.G."/>
            <person name="Liu Y."/>
            <person name="Malik S.-B."/>
            <person name="Maier U.G."/>
            <person name="McRose D."/>
            <person name="Mock T."/>
            <person name="Neilson J.A."/>
            <person name="Onodera N.T."/>
            <person name="Poole A.M."/>
            <person name="Pritham E.J."/>
            <person name="Richards T.A."/>
            <person name="Rocap G."/>
            <person name="Roy S.W."/>
            <person name="Sarai C."/>
            <person name="Schaack S."/>
            <person name="Shirato S."/>
            <person name="Slamovits C.H."/>
            <person name="Spencer D.F."/>
            <person name="Suzuki S."/>
            <person name="Worden A.Z."/>
            <person name="Zauner S."/>
            <person name="Barry K."/>
            <person name="Bell C."/>
            <person name="Bharti A.K."/>
            <person name="Crow J.A."/>
            <person name="Grimwood J."/>
            <person name="Kramer R."/>
            <person name="Lindquist E."/>
            <person name="Lucas S."/>
            <person name="Salamov A."/>
            <person name="McFadden G.I."/>
            <person name="Lane C.E."/>
            <person name="Keeling P.J."/>
            <person name="Gray M.W."/>
            <person name="Grigoriev I.V."/>
            <person name="Archibald J.M."/>
        </authorList>
    </citation>
    <scope>NUCLEOTIDE SEQUENCE</scope>
    <source>
        <strain evidence="4">CCMP2712</strain>
    </source>
</reference>
<feature type="region of interest" description="Disordered" evidence="1">
    <location>
        <begin position="341"/>
        <end position="383"/>
    </location>
</feature>
<gene>
    <name evidence="2" type="ORF">GUITHDRAFT_109679</name>
</gene>
<dbReference type="HOGENOM" id="CLU_659634_0_0_1"/>
<reference evidence="3" key="3">
    <citation type="submission" date="2015-06" db="UniProtKB">
        <authorList>
            <consortium name="EnsemblProtists"/>
        </authorList>
    </citation>
    <scope>IDENTIFICATION</scope>
</reference>
<reference evidence="2 4" key="1">
    <citation type="journal article" date="2012" name="Nature">
        <title>Algal genomes reveal evolutionary mosaicism and the fate of nucleomorphs.</title>
        <authorList>
            <consortium name="DOE Joint Genome Institute"/>
            <person name="Curtis B.A."/>
            <person name="Tanifuji G."/>
            <person name="Burki F."/>
            <person name="Gruber A."/>
            <person name="Irimia M."/>
            <person name="Maruyama S."/>
            <person name="Arias M.C."/>
            <person name="Ball S.G."/>
            <person name="Gile G.H."/>
            <person name="Hirakawa Y."/>
            <person name="Hopkins J.F."/>
            <person name="Kuo A."/>
            <person name="Rensing S.A."/>
            <person name="Schmutz J."/>
            <person name="Symeonidi A."/>
            <person name="Elias M."/>
            <person name="Eveleigh R.J."/>
            <person name="Herman E.K."/>
            <person name="Klute M.J."/>
            <person name="Nakayama T."/>
            <person name="Obornik M."/>
            <person name="Reyes-Prieto A."/>
            <person name="Armbrust E.V."/>
            <person name="Aves S.J."/>
            <person name="Beiko R.G."/>
            <person name="Coutinho P."/>
            <person name="Dacks J.B."/>
            <person name="Durnford D.G."/>
            <person name="Fast N.M."/>
            <person name="Green B.R."/>
            <person name="Grisdale C.J."/>
            <person name="Hempel F."/>
            <person name="Henrissat B."/>
            <person name="Hoppner M.P."/>
            <person name="Ishida K."/>
            <person name="Kim E."/>
            <person name="Koreny L."/>
            <person name="Kroth P.G."/>
            <person name="Liu Y."/>
            <person name="Malik S.B."/>
            <person name="Maier U.G."/>
            <person name="McRose D."/>
            <person name="Mock T."/>
            <person name="Neilson J.A."/>
            <person name="Onodera N.T."/>
            <person name="Poole A.M."/>
            <person name="Pritham E.J."/>
            <person name="Richards T.A."/>
            <person name="Rocap G."/>
            <person name="Roy S.W."/>
            <person name="Sarai C."/>
            <person name="Schaack S."/>
            <person name="Shirato S."/>
            <person name="Slamovits C.H."/>
            <person name="Spencer D.F."/>
            <person name="Suzuki S."/>
            <person name="Worden A.Z."/>
            <person name="Zauner S."/>
            <person name="Barry K."/>
            <person name="Bell C."/>
            <person name="Bharti A.K."/>
            <person name="Crow J.A."/>
            <person name="Grimwood J."/>
            <person name="Kramer R."/>
            <person name="Lindquist E."/>
            <person name="Lucas S."/>
            <person name="Salamov A."/>
            <person name="McFadden G.I."/>
            <person name="Lane C.E."/>
            <person name="Keeling P.J."/>
            <person name="Gray M.W."/>
            <person name="Grigoriev I.V."/>
            <person name="Archibald J.M."/>
        </authorList>
    </citation>
    <scope>NUCLEOTIDE SEQUENCE</scope>
    <source>
        <strain evidence="2 4">CCMP2712</strain>
    </source>
</reference>
<feature type="compositionally biased region" description="Basic and acidic residues" evidence="1">
    <location>
        <begin position="357"/>
        <end position="368"/>
    </location>
</feature>
<evidence type="ECO:0000313" key="2">
    <source>
        <dbReference type="EMBL" id="EKX44565.1"/>
    </source>
</evidence>
<sequence>MILETTPVPQVQFVFVAILPMSIGEFQRQQSQYLASVASMANVDISLVTVVSVTEISLRRGGRGGRSLLAVGVEVETAILTSSAQRDSLAQTVSQDALDRELVKNGLPKSFALTVKSGAGVIQGIANPSVLVSLVSLPLGLLLICTGFRVLRLYKRRQVQPQPFVKVLPLDGEDEPEGEADEFDRCSSSDSERVIAIGHSAGTTGSVGRPWLLDEFERLDEGDEEQSAARNGILAYSEPDLNSTVVGKHGRDTPLVEQDRYIDNSNQLWILHEVGWSLSRDILSQQEHIPRSLSNLQALPRRPTRLLPIAGGGKVHPPPWEKSLRLSPTAFLFLNTTIPDDLREPEARGPLQLQGRRSRDEDAGEAEHLPGSSMLETEANRQHERDVALDLALMPAFDMSLSQGLRTLKKLPRGFRD</sequence>
<evidence type="ECO:0000313" key="3">
    <source>
        <dbReference type="EnsemblProtists" id="EKX44565"/>
    </source>
</evidence>
<dbReference type="AlphaFoldDB" id="L1J913"/>
<evidence type="ECO:0000313" key="4">
    <source>
        <dbReference type="Proteomes" id="UP000011087"/>
    </source>
</evidence>
<dbReference type="KEGG" id="gtt:GUITHDRAFT_109679"/>
<dbReference type="EnsemblProtists" id="EKX44565">
    <property type="protein sequence ID" value="EKX44565"/>
    <property type="gene ID" value="GUITHDRAFT_109679"/>
</dbReference>
<dbReference type="EMBL" id="JH993004">
    <property type="protein sequence ID" value="EKX44565.1"/>
    <property type="molecule type" value="Genomic_DNA"/>
</dbReference>
<name>L1J913_GUITC</name>
<accession>L1J913</accession>
<proteinExistence type="predicted"/>
<organism evidence="2">
    <name type="scientific">Guillardia theta (strain CCMP2712)</name>
    <name type="common">Cryptophyte</name>
    <dbReference type="NCBI Taxonomy" id="905079"/>
    <lineage>
        <taxon>Eukaryota</taxon>
        <taxon>Cryptophyceae</taxon>
        <taxon>Pyrenomonadales</taxon>
        <taxon>Geminigeraceae</taxon>
        <taxon>Guillardia</taxon>
    </lineage>
</organism>
<dbReference type="RefSeq" id="XP_005831545.1">
    <property type="nucleotide sequence ID" value="XM_005831488.1"/>
</dbReference>
<protein>
    <submittedName>
        <fullName evidence="2 3">Uncharacterized protein</fullName>
    </submittedName>
</protein>
<keyword evidence="4" id="KW-1185">Reference proteome</keyword>
<dbReference type="Proteomes" id="UP000011087">
    <property type="component" value="Unassembled WGS sequence"/>
</dbReference>
<evidence type="ECO:0000256" key="1">
    <source>
        <dbReference type="SAM" id="MobiDB-lite"/>
    </source>
</evidence>
<dbReference type="GeneID" id="17301198"/>
<dbReference type="PaxDb" id="55529-EKX44565"/>